<dbReference type="PANTHER" id="PTHR11538">
    <property type="entry name" value="PHENYLALANYL-TRNA SYNTHETASE"/>
    <property type="match status" value="1"/>
</dbReference>
<evidence type="ECO:0000256" key="1">
    <source>
        <dbReference type="SAM" id="MobiDB-lite"/>
    </source>
</evidence>
<sequence>MAMAMAMGEERARPGPGEEEKWLTHYSSNHSILLVGEGDFSFSKGLAMAFGSASNIHATSYDTYDQLVKKFKQAKSNLGILKELGASLTHGVDATKLKCYPDFHLQEFDRIIFNFPHAGFYGKEDNTLMINMHRALLDGFFRHAGAMLRPNGEVHVSHKISPPYSNWNIEVIASQNFLELIECVEFRKEDYPEYNHKRGASLRCDEPFPLGACSTFKFRLFDRAIKMSQASLLERPPQKCFGTPIQWRQQPQNSFGLTYPHAAQLPNVGLIAEHVNLSPASGHITGNMTLPFEISIRKEYPGFSVQQLHDMRKTPGTFYDVQGNFMAGTFYDVQGNFMAGHYPGVCVERYDSSFPSRTLNGDLYAARELQHINGFRVLRL</sequence>
<accession>A0A6P8CJX9</accession>
<dbReference type="GO" id="GO:0005737">
    <property type="term" value="C:cytoplasm"/>
    <property type="evidence" value="ECO:0007669"/>
    <property type="project" value="TreeGrafter"/>
</dbReference>
<evidence type="ECO:0000313" key="4">
    <source>
        <dbReference type="RefSeq" id="XP_031383595.1"/>
    </source>
</evidence>
<evidence type="ECO:0000313" key="3">
    <source>
        <dbReference type="Proteomes" id="UP000515151"/>
    </source>
</evidence>
<dbReference type="SUPFAM" id="SSF53335">
    <property type="entry name" value="S-adenosyl-L-methionine-dependent methyltransferases"/>
    <property type="match status" value="1"/>
</dbReference>
<dbReference type="Pfam" id="PF10354">
    <property type="entry name" value="BMT5-like"/>
    <property type="match status" value="1"/>
</dbReference>
<dbReference type="GeneID" id="116197561"/>
<feature type="region of interest" description="Disordered" evidence="1">
    <location>
        <begin position="1"/>
        <end position="20"/>
    </location>
</feature>
<dbReference type="Proteomes" id="UP000515151">
    <property type="component" value="Chromosome 2"/>
</dbReference>
<proteinExistence type="predicted"/>
<feature type="compositionally biased region" description="Basic and acidic residues" evidence="1">
    <location>
        <begin position="8"/>
        <end position="20"/>
    </location>
</feature>
<name>A0A6P8CJX9_PUNGR</name>
<dbReference type="InterPro" id="IPR029063">
    <property type="entry name" value="SAM-dependent_MTases_sf"/>
</dbReference>
<dbReference type="RefSeq" id="XP_031383595.1">
    <property type="nucleotide sequence ID" value="XM_031527735.1"/>
</dbReference>
<dbReference type="FunFam" id="3.40.50.150:FF:000440">
    <property type="entry name" value="Os09g0479300 protein"/>
    <property type="match status" value="1"/>
</dbReference>
<reference evidence="4" key="2">
    <citation type="submission" date="2025-08" db="UniProtKB">
        <authorList>
            <consortium name="RefSeq"/>
        </authorList>
    </citation>
    <scope>IDENTIFICATION</scope>
    <source>
        <tissue evidence="4">Leaf</tissue>
    </source>
</reference>
<dbReference type="GO" id="GO:0070042">
    <property type="term" value="F:rRNA (uridine-N3-)-methyltransferase activity"/>
    <property type="evidence" value="ECO:0007669"/>
    <property type="project" value="InterPro"/>
</dbReference>
<gene>
    <name evidence="4" type="primary">LOC116197561</name>
</gene>
<evidence type="ECO:0000259" key="2">
    <source>
        <dbReference type="Pfam" id="PF10354"/>
    </source>
</evidence>
<dbReference type="InterPro" id="IPR019446">
    <property type="entry name" value="BMT5-like"/>
</dbReference>
<dbReference type="OrthoDB" id="273345at2759"/>
<dbReference type="PANTHER" id="PTHR11538:SF26">
    <property type="entry name" value="FERREDOXIN-FOLD ANTICODON-BINDING DOMAIN-CONTAINING PROTEIN 1"/>
    <property type="match status" value="1"/>
</dbReference>
<keyword evidence="3" id="KW-1185">Reference proteome</keyword>
<dbReference type="GO" id="GO:0070475">
    <property type="term" value="P:rRNA base methylation"/>
    <property type="evidence" value="ECO:0007669"/>
    <property type="project" value="InterPro"/>
</dbReference>
<feature type="domain" description="25S rRNA (uridine-N(3))-methyltransferase BMT5-like" evidence="2">
    <location>
        <begin position="33"/>
        <end position="198"/>
    </location>
</feature>
<protein>
    <submittedName>
        <fullName evidence="4">Heavy metal-associated isoprenylated plant protein 41-like</fullName>
    </submittedName>
</protein>
<organism evidence="3 4">
    <name type="scientific">Punica granatum</name>
    <name type="common">Pomegranate</name>
    <dbReference type="NCBI Taxonomy" id="22663"/>
    <lineage>
        <taxon>Eukaryota</taxon>
        <taxon>Viridiplantae</taxon>
        <taxon>Streptophyta</taxon>
        <taxon>Embryophyta</taxon>
        <taxon>Tracheophyta</taxon>
        <taxon>Spermatophyta</taxon>
        <taxon>Magnoliopsida</taxon>
        <taxon>eudicotyledons</taxon>
        <taxon>Gunneridae</taxon>
        <taxon>Pentapetalae</taxon>
        <taxon>rosids</taxon>
        <taxon>malvids</taxon>
        <taxon>Myrtales</taxon>
        <taxon>Lythraceae</taxon>
        <taxon>Punica</taxon>
    </lineage>
</organism>
<reference evidence="3" key="1">
    <citation type="journal article" date="2020" name="Plant Biotechnol. J.">
        <title>The pomegranate (Punica granatum L.) draft genome dissects genetic divergence between soft- and hard-seeded cultivars.</title>
        <authorList>
            <person name="Luo X."/>
            <person name="Li H."/>
            <person name="Wu Z."/>
            <person name="Yao W."/>
            <person name="Zhao P."/>
            <person name="Cao D."/>
            <person name="Yu H."/>
            <person name="Li K."/>
            <person name="Poudel K."/>
            <person name="Zhao D."/>
            <person name="Zhang F."/>
            <person name="Xia X."/>
            <person name="Chen L."/>
            <person name="Wang Q."/>
            <person name="Jing D."/>
            <person name="Cao S."/>
        </authorList>
    </citation>
    <scope>NUCLEOTIDE SEQUENCE [LARGE SCALE GENOMIC DNA]</scope>
    <source>
        <strain evidence="3">cv. Tunisia</strain>
    </source>
</reference>
<dbReference type="AlphaFoldDB" id="A0A6P8CJX9"/>